<reference evidence="1" key="1">
    <citation type="submission" date="2016-09" db="EMBL/GenBank/DDBJ databases">
        <authorList>
            <person name="Hebert L."/>
            <person name="Moumen B."/>
        </authorList>
    </citation>
    <scope>NUCLEOTIDE SEQUENCE [LARGE SCALE GENOMIC DNA]</scope>
    <source>
        <strain evidence="1">OVI</strain>
    </source>
</reference>
<dbReference type="Proteomes" id="UP000195570">
    <property type="component" value="Unassembled WGS sequence"/>
</dbReference>
<evidence type="ECO:0000313" key="1">
    <source>
        <dbReference type="EMBL" id="SCU64931.1"/>
    </source>
</evidence>
<comment type="caution">
    <text evidence="1">The sequence shown here is derived from an EMBL/GenBank/DDBJ whole genome shotgun (WGS) entry which is preliminary data.</text>
</comment>
<evidence type="ECO:0000313" key="2">
    <source>
        <dbReference type="Proteomes" id="UP000195570"/>
    </source>
</evidence>
<name>A0A1G4HZV9_TRYEQ</name>
<keyword evidence="2" id="KW-1185">Reference proteome</keyword>
<sequence>MAKGKGKKKAVVDVFARLGKFQPVGILNTNEAIETADAEVVDTVLTISPPIPRVEVGIGLQFRCSVPILEGDVIQLSLPGFKAKPTVFTAECLDSQGGLLPTYFQGFWTGDGVRGDKRASQKQTVLLKCVRRIEMDQHVSISIPFALGLVSPDKVALNASKFKIRGDVVHAQDGKILKQVILSTQEVKKRPVIEEINEYKNLMLVMDKAGDLEKDDQFAGEELSVEELDHITESAYARCPYPVGFQWHIAVEVFHEYEECGLLLKTLMEGAISSVKKRDKLSLQREIAKNLGLKVGAVIVFQDVLNMLYGSLYPNFSSPVLLVIRLLTMEPIDIARTFLVDPPQLSVAQEIYSYFRIGDAEGMKKWEYTASVLLLVLHRESPSAPPHTARPPLFYGVKELPQEELRYLRSIPDGDWYMFPCFTMVRPNVNWLDEEAFAAPDSAVLFEIHDVTDAVEICDISMHPYDREWLLPMCSMFRVKSITAYDDRNGLTHVVLSSIGCLHGSVKDAVIPEDDQAVAKVVAKKLRGEMLEVARRSRYVAIHSYLTVRMQDRLRLNPATLVRAQYVDHYFEVKRSSQVKSTIEDGSVNWQVCTNPVQMIDPVEGVIKHAMWESMPRRFALLTEHSFLSRTRHKKTFELNGITLDFVSFTCDYGGKGPRSIRRLVRKRVSHEGPLPVLPELVK</sequence>
<dbReference type="EMBL" id="CZPT02000193">
    <property type="protein sequence ID" value="SCU64931.1"/>
    <property type="molecule type" value="Genomic_DNA"/>
</dbReference>
<dbReference type="VEuPathDB" id="TriTrypDB:TEOVI_000541200"/>
<proteinExistence type="predicted"/>
<dbReference type="Gene3D" id="3.90.176.10">
    <property type="entry name" value="Toxin ADP-ribosyltransferase, Chain A, domain 1"/>
    <property type="match status" value="1"/>
</dbReference>
<accession>A0A1G4HZV9</accession>
<protein>
    <submittedName>
        <fullName evidence="1">Uncharacterized protein</fullName>
    </submittedName>
</protein>
<organism evidence="1 2">
    <name type="scientific">Trypanosoma equiperdum</name>
    <dbReference type="NCBI Taxonomy" id="5694"/>
    <lineage>
        <taxon>Eukaryota</taxon>
        <taxon>Discoba</taxon>
        <taxon>Euglenozoa</taxon>
        <taxon>Kinetoplastea</taxon>
        <taxon>Metakinetoplastina</taxon>
        <taxon>Trypanosomatida</taxon>
        <taxon>Trypanosomatidae</taxon>
        <taxon>Trypanosoma</taxon>
    </lineage>
</organism>
<dbReference type="RefSeq" id="XP_067076614.1">
    <property type="nucleotide sequence ID" value="XM_067220513.1"/>
</dbReference>
<dbReference type="GeneID" id="92379352"/>
<dbReference type="SUPFAM" id="SSF56399">
    <property type="entry name" value="ADP-ribosylation"/>
    <property type="match status" value="1"/>
</dbReference>
<dbReference type="AlphaFoldDB" id="A0A1G4HZV9"/>
<gene>
    <name evidence="1" type="ORF">TEOVI_000541200</name>
</gene>